<dbReference type="PANTHER" id="PTHR42736">
    <property type="entry name" value="PROTEIN-GLUTAMINE GAMMA-GLUTAMYLTRANSFERASE"/>
    <property type="match status" value="1"/>
</dbReference>
<evidence type="ECO:0000313" key="3">
    <source>
        <dbReference type="EMBL" id="WQH03308.1"/>
    </source>
</evidence>
<evidence type="ECO:0000256" key="1">
    <source>
        <dbReference type="SAM" id="Phobius"/>
    </source>
</evidence>
<feature type="transmembrane region" description="Helical" evidence="1">
    <location>
        <begin position="136"/>
        <end position="157"/>
    </location>
</feature>
<evidence type="ECO:0000259" key="2">
    <source>
        <dbReference type="SMART" id="SM00460"/>
    </source>
</evidence>
<name>A0ABZ0XUU2_9BURK</name>
<keyword evidence="4" id="KW-1185">Reference proteome</keyword>
<dbReference type="Pfam" id="PF11992">
    <property type="entry name" value="TgpA_N"/>
    <property type="match status" value="1"/>
</dbReference>
<keyword evidence="1" id="KW-1133">Transmembrane helix</keyword>
<dbReference type="Proteomes" id="UP001326110">
    <property type="component" value="Chromosome"/>
</dbReference>
<dbReference type="InterPro" id="IPR021878">
    <property type="entry name" value="TgpA_N"/>
</dbReference>
<dbReference type="InterPro" id="IPR038765">
    <property type="entry name" value="Papain-like_cys_pep_sf"/>
</dbReference>
<dbReference type="Gene3D" id="3.10.620.30">
    <property type="match status" value="1"/>
</dbReference>
<evidence type="ECO:0000313" key="4">
    <source>
        <dbReference type="Proteomes" id="UP001326110"/>
    </source>
</evidence>
<dbReference type="Pfam" id="PF01841">
    <property type="entry name" value="Transglut_core"/>
    <property type="match status" value="1"/>
</dbReference>
<sequence length="667" mass="74198">MKPAVFDRLQQLPREKSDTLLLLVAALMVLVPHFGHLPLWNSLAVCAILLWRAVLTWRGRRMPSIRVLLPVSVASMAGVYASYGTVVGRDPGVAMLALLLAFKLLEMRARRDLFVVVFLALFVLLTNFFYSQSMPTALFMVATLIVLLTALQTFQYTGVVPPLGQRLKLSARLFALAAPLAVLIFIVFPRIQGPLWGMPGDAAGRTGLSDSMAPGTLSSLAQSEEVAFRVRFTGSQPPQHQLYWRSIVLGAYDGSTWTRVPRLRGVQRPDIAIALRGAPVRQEITMEPSGQRWLAVLELGGPQVAMPGYGVRDSDEMEYFTTTPVNRRARYSVTSYTDYALQANAQPPSLVRWLELPAGFNPRTLALARQLRQDSPQQDGAGLSRQVLDKFRREAFSYTLQPPLGGRDLVDDFLFTSRAGFCEHYAGAYVVLMRAMGVPARVVTGYQGGERNPVDGYLTVRQSDAHAWAEIWLPGRGWLRVDPTAAVAPERVTRNLARALPAPVGFNPLFALQNDPDSWLAAFRFRYAALNNAWNQYVLDYNPERQRSFLAELGGLLLTWRTALAALLVAGLLALWQWRRQRRAADPLEVLYDAFCRRQARHGDPRQPDEGPAAYAARLRTRPASAEQHAAADRFLLLYGTLKYAAPDTESRTASLATLKTLLPLCR</sequence>
<keyword evidence="1" id="KW-0812">Transmembrane</keyword>
<dbReference type="RefSeq" id="WP_019921792.1">
    <property type="nucleotide sequence ID" value="NZ_CP140152.1"/>
</dbReference>
<feature type="transmembrane region" description="Helical" evidence="1">
    <location>
        <begin position="112"/>
        <end position="130"/>
    </location>
</feature>
<organism evidence="3 4">
    <name type="scientific">Duganella zoogloeoides</name>
    <dbReference type="NCBI Taxonomy" id="75659"/>
    <lineage>
        <taxon>Bacteria</taxon>
        <taxon>Pseudomonadati</taxon>
        <taxon>Pseudomonadota</taxon>
        <taxon>Betaproteobacteria</taxon>
        <taxon>Burkholderiales</taxon>
        <taxon>Oxalobacteraceae</taxon>
        <taxon>Telluria group</taxon>
        <taxon>Duganella</taxon>
    </lineage>
</organism>
<feature type="transmembrane region" description="Helical" evidence="1">
    <location>
        <begin position="63"/>
        <end position="81"/>
    </location>
</feature>
<dbReference type="EMBL" id="CP140152">
    <property type="protein sequence ID" value="WQH03308.1"/>
    <property type="molecule type" value="Genomic_DNA"/>
</dbReference>
<keyword evidence="1" id="KW-0472">Membrane</keyword>
<proteinExistence type="predicted"/>
<protein>
    <submittedName>
        <fullName evidence="3">DUF3488 and transglutaminase-like domain-containing protein</fullName>
    </submittedName>
</protein>
<accession>A0ABZ0XUU2</accession>
<feature type="transmembrane region" description="Helical" evidence="1">
    <location>
        <begin position="553"/>
        <end position="576"/>
    </location>
</feature>
<gene>
    <name evidence="3" type="ORF">SR858_19950</name>
</gene>
<dbReference type="InterPro" id="IPR002931">
    <property type="entry name" value="Transglutaminase-like"/>
</dbReference>
<feature type="transmembrane region" description="Helical" evidence="1">
    <location>
        <begin position="20"/>
        <end position="51"/>
    </location>
</feature>
<reference evidence="3 4" key="1">
    <citation type="submission" date="2023-11" db="EMBL/GenBank/DDBJ databases">
        <title>MicrobeMod: A computational toolkit for identifying prokaryotic methylation and restriction-modification with nanopore sequencing.</title>
        <authorList>
            <person name="Crits-Christoph A."/>
            <person name="Kang S.C."/>
            <person name="Lee H."/>
            <person name="Ostrov N."/>
        </authorList>
    </citation>
    <scope>NUCLEOTIDE SEQUENCE [LARGE SCALE GENOMIC DNA]</scope>
    <source>
        <strain evidence="3 4">ATCC 25935</strain>
    </source>
</reference>
<dbReference type="InterPro" id="IPR052901">
    <property type="entry name" value="Bact_TGase-like"/>
</dbReference>
<dbReference type="SMART" id="SM00460">
    <property type="entry name" value="TGc"/>
    <property type="match status" value="1"/>
</dbReference>
<feature type="transmembrane region" description="Helical" evidence="1">
    <location>
        <begin position="169"/>
        <end position="188"/>
    </location>
</feature>
<dbReference type="PANTHER" id="PTHR42736:SF1">
    <property type="entry name" value="PROTEIN-GLUTAMINE GAMMA-GLUTAMYLTRANSFERASE"/>
    <property type="match status" value="1"/>
</dbReference>
<dbReference type="GeneID" id="43163537"/>
<dbReference type="SUPFAM" id="SSF54001">
    <property type="entry name" value="Cysteine proteinases"/>
    <property type="match status" value="1"/>
</dbReference>
<feature type="domain" description="Transglutaminase-like" evidence="2">
    <location>
        <begin position="414"/>
        <end position="485"/>
    </location>
</feature>